<protein>
    <submittedName>
        <fullName evidence="2">Uncharacterized protein</fullName>
    </submittedName>
</protein>
<feature type="compositionally biased region" description="Low complexity" evidence="1">
    <location>
        <begin position="13"/>
        <end position="23"/>
    </location>
</feature>
<sequence length="110" mass="10658">MHGSDRTLVLKGPATPASSSTTASPAFSIPFAFAPSLSFAALFPPFAAAAPVPAATANANLFVSPFVSLAPAVAAPAFAAAPAAPPAFAPAIASIFASRPLAKGVPLGLS</sequence>
<evidence type="ECO:0000313" key="2">
    <source>
        <dbReference type="EMBL" id="OWP06130.1"/>
    </source>
</evidence>
<evidence type="ECO:0000256" key="1">
    <source>
        <dbReference type="SAM" id="MobiDB-lite"/>
    </source>
</evidence>
<dbReference type="EMBL" id="MZNU01000056">
    <property type="protein sequence ID" value="OWP06130.1"/>
    <property type="molecule type" value="Genomic_DNA"/>
</dbReference>
<keyword evidence="3" id="KW-1185">Reference proteome</keyword>
<organism evidence="2 3">
    <name type="scientific">Diplocarpon coronariae</name>
    <dbReference type="NCBI Taxonomy" id="2795749"/>
    <lineage>
        <taxon>Eukaryota</taxon>
        <taxon>Fungi</taxon>
        <taxon>Dikarya</taxon>
        <taxon>Ascomycota</taxon>
        <taxon>Pezizomycotina</taxon>
        <taxon>Leotiomycetes</taxon>
        <taxon>Helotiales</taxon>
        <taxon>Drepanopezizaceae</taxon>
        <taxon>Diplocarpon</taxon>
    </lineage>
</organism>
<reference evidence="2 3" key="1">
    <citation type="submission" date="2017-04" db="EMBL/GenBank/DDBJ databases">
        <title>Draft genome sequence of Marssonina coronaria NL1: causal agent of apple blotch.</title>
        <authorList>
            <person name="Cheng Q."/>
        </authorList>
    </citation>
    <scope>NUCLEOTIDE SEQUENCE [LARGE SCALE GENOMIC DNA]</scope>
    <source>
        <strain evidence="2 3">NL1</strain>
    </source>
</reference>
<dbReference type="InParanoid" id="A0A218ZEW4"/>
<feature type="region of interest" description="Disordered" evidence="1">
    <location>
        <begin position="1"/>
        <end position="23"/>
    </location>
</feature>
<dbReference type="Proteomes" id="UP000242519">
    <property type="component" value="Unassembled WGS sequence"/>
</dbReference>
<evidence type="ECO:0000313" key="3">
    <source>
        <dbReference type="Proteomes" id="UP000242519"/>
    </source>
</evidence>
<proteinExistence type="predicted"/>
<comment type="caution">
    <text evidence="2">The sequence shown here is derived from an EMBL/GenBank/DDBJ whole genome shotgun (WGS) entry which is preliminary data.</text>
</comment>
<name>A0A218ZEW4_9HELO</name>
<gene>
    <name evidence="2" type="ORF">B2J93_2485</name>
</gene>
<dbReference type="AlphaFoldDB" id="A0A218ZEW4"/>
<accession>A0A218ZEW4</accession>